<evidence type="ECO:0000259" key="11">
    <source>
        <dbReference type="Pfam" id="PF16507"/>
    </source>
</evidence>
<dbReference type="PANTHER" id="PTHR32170:SF3">
    <property type="entry name" value="PROTEASOME ACTIVATOR COMPLEX SUBUNIT 4"/>
    <property type="match status" value="1"/>
</dbReference>
<dbReference type="PANTHER" id="PTHR32170">
    <property type="entry name" value="PROTEASOME ACTIVATOR COMPLEX SUBUNIT 4"/>
    <property type="match status" value="1"/>
</dbReference>
<organism evidence="13 14">
    <name type="scientific">Acaulospora morrowiae</name>
    <dbReference type="NCBI Taxonomy" id="94023"/>
    <lineage>
        <taxon>Eukaryota</taxon>
        <taxon>Fungi</taxon>
        <taxon>Fungi incertae sedis</taxon>
        <taxon>Mucoromycota</taxon>
        <taxon>Glomeromycotina</taxon>
        <taxon>Glomeromycetes</taxon>
        <taxon>Diversisporales</taxon>
        <taxon>Acaulosporaceae</taxon>
        <taxon>Acaulospora</taxon>
    </lineage>
</organism>
<dbReference type="InterPro" id="IPR032430">
    <property type="entry name" value="Blm10_mid"/>
</dbReference>
<dbReference type="InterPro" id="IPR021843">
    <property type="entry name" value="PSME4_C"/>
</dbReference>
<evidence type="ECO:0000256" key="6">
    <source>
        <dbReference type="ARBA" id="ARBA00022763"/>
    </source>
</evidence>
<comment type="caution">
    <text evidence="13">The sequence shown here is derived from an EMBL/GenBank/DDBJ whole genome shotgun (WGS) entry which is preliminary data.</text>
</comment>
<evidence type="ECO:0000256" key="2">
    <source>
        <dbReference type="ARBA" id="ARBA00004496"/>
    </source>
</evidence>
<keyword evidence="4" id="KW-0963">Cytoplasm</keyword>
<dbReference type="GO" id="GO:0070628">
    <property type="term" value="F:proteasome binding"/>
    <property type="evidence" value="ECO:0007669"/>
    <property type="project" value="InterPro"/>
</dbReference>
<dbReference type="Pfam" id="PF11919">
    <property type="entry name" value="PSME4_C"/>
    <property type="match status" value="1"/>
</dbReference>
<evidence type="ECO:0000256" key="5">
    <source>
        <dbReference type="ARBA" id="ARBA00022737"/>
    </source>
</evidence>
<dbReference type="Gene3D" id="1.25.10.10">
    <property type="entry name" value="Leucine-rich Repeat Variant"/>
    <property type="match status" value="1"/>
</dbReference>
<evidence type="ECO:0000256" key="7">
    <source>
        <dbReference type="ARBA" id="ARBA00023204"/>
    </source>
</evidence>
<evidence type="ECO:0000256" key="3">
    <source>
        <dbReference type="ARBA" id="ARBA00005739"/>
    </source>
</evidence>
<evidence type="ECO:0000259" key="12">
    <source>
        <dbReference type="Pfam" id="PF23096"/>
    </source>
</evidence>
<dbReference type="InterPro" id="IPR055455">
    <property type="entry name" value="HEAT_PSME4"/>
</dbReference>
<keyword evidence="8" id="KW-0539">Nucleus</keyword>
<dbReference type="InterPro" id="IPR011989">
    <property type="entry name" value="ARM-like"/>
</dbReference>
<feature type="domain" description="Proteasome activator Blm10 middle HEAT repeats region" evidence="11">
    <location>
        <begin position="475"/>
        <end position="772"/>
    </location>
</feature>
<dbReference type="GO" id="GO:0016504">
    <property type="term" value="F:peptidase activator activity"/>
    <property type="evidence" value="ECO:0007669"/>
    <property type="project" value="InterPro"/>
</dbReference>
<evidence type="ECO:0000256" key="1">
    <source>
        <dbReference type="ARBA" id="ARBA00004324"/>
    </source>
</evidence>
<dbReference type="Pfam" id="PF23096">
    <property type="entry name" value="HEAT_PSME4"/>
    <property type="match status" value="1"/>
</dbReference>
<keyword evidence="14" id="KW-1185">Reference proteome</keyword>
<feature type="domain" description="Proteasome activator Blm10 middle HEAT repeats region" evidence="11">
    <location>
        <begin position="281"/>
        <end position="472"/>
    </location>
</feature>
<reference evidence="13" key="1">
    <citation type="submission" date="2021-06" db="EMBL/GenBank/DDBJ databases">
        <authorList>
            <person name="Kallberg Y."/>
            <person name="Tangrot J."/>
            <person name="Rosling A."/>
        </authorList>
    </citation>
    <scope>NUCLEOTIDE SEQUENCE</scope>
    <source>
        <strain evidence="13">CL551</strain>
    </source>
</reference>
<feature type="compositionally biased region" description="Low complexity" evidence="9">
    <location>
        <begin position="215"/>
        <end position="224"/>
    </location>
</feature>
<comment type="subcellular location">
    <subcellularLocation>
        <location evidence="2">Cytoplasm</location>
    </subcellularLocation>
    <subcellularLocation>
        <location evidence="1">Nucleus speckle</location>
    </subcellularLocation>
</comment>
<keyword evidence="6" id="KW-0227">DNA damage</keyword>
<protein>
    <submittedName>
        <fullName evidence="13">4812_t:CDS:1</fullName>
    </submittedName>
</protein>
<dbReference type="GO" id="GO:0010499">
    <property type="term" value="P:proteasomal ubiquitin-independent protein catabolic process"/>
    <property type="evidence" value="ECO:0007669"/>
    <property type="project" value="TreeGrafter"/>
</dbReference>
<dbReference type="GO" id="GO:0016607">
    <property type="term" value="C:nuclear speck"/>
    <property type="evidence" value="ECO:0007669"/>
    <property type="project" value="UniProtKB-SubCell"/>
</dbReference>
<feature type="domain" description="Proteasome activator complex subunit 4-like HEAT repeat-like" evidence="12">
    <location>
        <begin position="1202"/>
        <end position="1417"/>
    </location>
</feature>
<evidence type="ECO:0000259" key="10">
    <source>
        <dbReference type="Pfam" id="PF11919"/>
    </source>
</evidence>
<evidence type="ECO:0000313" key="13">
    <source>
        <dbReference type="EMBL" id="CAG8439995.1"/>
    </source>
</evidence>
<feature type="domain" description="Proteasome activator complex subunit 4 C-terminal" evidence="10">
    <location>
        <begin position="1711"/>
        <end position="1797"/>
    </location>
</feature>
<dbReference type="Proteomes" id="UP000789342">
    <property type="component" value="Unassembled WGS sequence"/>
</dbReference>
<evidence type="ECO:0000313" key="14">
    <source>
        <dbReference type="Proteomes" id="UP000789342"/>
    </source>
</evidence>
<dbReference type="OrthoDB" id="17907at2759"/>
<comment type="similarity">
    <text evidence="3">Belongs to the BLM10 family.</text>
</comment>
<dbReference type="SUPFAM" id="SSF48371">
    <property type="entry name" value="ARM repeat"/>
    <property type="match status" value="1"/>
</dbReference>
<dbReference type="InterPro" id="IPR035309">
    <property type="entry name" value="PSME4"/>
</dbReference>
<feature type="region of interest" description="Disordered" evidence="9">
    <location>
        <begin position="215"/>
        <end position="234"/>
    </location>
</feature>
<dbReference type="EMBL" id="CAJVPV010000047">
    <property type="protein sequence ID" value="CAG8439995.1"/>
    <property type="molecule type" value="Genomic_DNA"/>
</dbReference>
<dbReference type="GO" id="GO:0006281">
    <property type="term" value="P:DNA repair"/>
    <property type="evidence" value="ECO:0007669"/>
    <property type="project" value="UniProtKB-KW"/>
</dbReference>
<evidence type="ECO:0000256" key="8">
    <source>
        <dbReference type="ARBA" id="ARBA00023242"/>
    </source>
</evidence>
<dbReference type="GO" id="GO:0005829">
    <property type="term" value="C:cytosol"/>
    <property type="evidence" value="ECO:0007669"/>
    <property type="project" value="TreeGrafter"/>
</dbReference>
<dbReference type="InterPro" id="IPR016024">
    <property type="entry name" value="ARM-type_fold"/>
</dbReference>
<keyword evidence="7" id="KW-0234">DNA repair</keyword>
<keyword evidence="5" id="KW-0677">Repeat</keyword>
<proteinExistence type="inferred from homology"/>
<accession>A0A9N8YMV2</accession>
<dbReference type="Pfam" id="PF16507">
    <property type="entry name" value="HEAT_PSME4_mid"/>
    <property type="match status" value="2"/>
</dbReference>
<name>A0A9N8YMV2_9GLOM</name>
<sequence length="1797" mass="205389">MLTESLPYASVLSDEAEHTLNEIVTQLCSAAKAQDWGPGCGHWVKQLNGYLDLRHPLTRQTRAQLAKVLFELVITPGIDASHAEVFANTCDRLFDWLNMPKATEDILAEVLPLLNANSVGDAFTVQSYLVRFLPTRESELPKYSPSAWLPTIFSLWCIAPGSLIYQTEFIDLVARVAEDNVGVESSNPDLIGIFTLAQVKIVFATGAKMMDLPVGSTSNGNSNSGRGGSSMGWPSKIDHKTGSAMLLRKKGDKFKMLARFIVYTIFPPSGNPNEKATLTYLANMIQATESFYHPSNYGRWTFSIVRFLQFLGWEFLKRWTDEQKPKCKTPVSRKLTPELRRQFVMILRGVTFLSMFGKDPLSVGSSQAALKYLSWLEPSLIFPGLLERVYPSLETLTETHRTTSSISALSLLAIPLFSRAHYPAGGKHLAPLLHLTIPGIDMNDPVKTISSLIFLTHAIMGVPLIDLTDGNSSMSGTAEFEEWLAKFLRRVFTIFENLPANDGGKMNLHNMETGLITVLLHACEIVGTQMSEKLQDMALKMVINFASTTILQNSIKPMGYLCSTLTSPNRKKALDQFIPLCRSNILDELKHGASSTPTSSTHHIQSDTTLHWYQCILYHVAMSSGADLLNYKEDLLDLAKEMVERCRSRKGYMWAGKFLRMMLVALTQIYPLECRNVDPGRWNSDDFQQNHHKYWVQPGDPENINIDWHIPSDPELDFAMEILDTFLRPTMQKLEDLMDHGVDENRKVSNVSHEFCRLLSIIRNCLSGMNTLVEDDGDVETSDYKDEETEAVRPTKSIYAGYCFTDPKDPRREIARQLRKDLGVFLHKLATYFRGSREDNVESLKILLKAIKIYLTDRGVEKAKYEASKRGYQYAKGMLKAPHHDKKYPRYLLVKRAYQQHLCRLKLNAYGRARTKLHDDLLLDLVELSLSSYRDIRKISQSYLTTASRCFIGAKPLIIPVLLEALKYNEELNSKRMKGALYLLGSRTYMYTCLRDWRFVPKFITRICQAQHDDKHSVQEMIRKVFYDYLLNYNNTAFKTIFTDGLNDAICRLMETLSLSFDEGRLKRIKEKTEQRMQLQKKSYFELVEDLLELVKSDSLHWRFASMAANFLDFLIRPEAPPTSQLAEFAVKSLISEHPALRRIAISTTTRVLFHIKQRTFNKGDLEFTATSETINPLKTTIVVPKPLPEGYTNEYLLSSLTPINESNEKNIYFLDKVYIGWYVWPDKITVYTPRTSATIIPDIELASQPAYHKFLESFESPKFWSSLLDYLSQESSRDREDNFSIINAHLFKSIFQMYEDRFLDIVKPEMQRLCESTEKNQQRAASEILGGLIRGSKHWRIENLQSMWSWLIPVLDKTFNSITSDSLIYWERFLGYSLRNRDPRRVLPLVELVYGSALDPISRTSFAESKKLYFVRALISSFSWRIIPRSQPLLDHYFENVRHSYKQVRDVLAANINLLLQVQWHPSVNNIDEIIENNIRIGDGVGLIPVTLHTNLQQKVEELVQSLETWRAEKKPAAAGSSEYGNASKTVLSWIYDALTVWQASGTYPLIIPLLPSIFLMQDVNDDQDLQSVAAHVLNIIASFPYPPDMVSLMIDKFVEILIETSSWRIRVKALPVLQVFFFKHLFMLSKEEMIKVMDVVSGMLKDTQIEVRQLAAITLSGLIRCSQRDAIDTLKEQFYKLLEVKIPARKRKGQGPRPALPQGFQEAVLTRHAGVLGLSCLVDAFPYEVPKWMPEVLLKLADCISDPAPIQTTVKKTFTDFKRTHQDTWHEDMKQFTEDQLSHLSDMLISPSYYA</sequence>
<gene>
    <name evidence="13" type="ORF">AMORRO_LOCUS205</name>
</gene>
<evidence type="ECO:0000256" key="4">
    <source>
        <dbReference type="ARBA" id="ARBA00022490"/>
    </source>
</evidence>
<evidence type="ECO:0000256" key="9">
    <source>
        <dbReference type="SAM" id="MobiDB-lite"/>
    </source>
</evidence>